<dbReference type="EC" id="2.1.1.10" evidence="8"/>
<evidence type="ECO:0000256" key="5">
    <source>
        <dbReference type="PIRSR" id="PIRSR037505-2"/>
    </source>
</evidence>
<dbReference type="InterPro" id="IPR003726">
    <property type="entry name" value="HCY_dom"/>
</dbReference>
<organism evidence="8 9">
    <name type="scientific">Candidatus Microbacterium phytovorans</name>
    <dbReference type="NCBI Taxonomy" id="3121374"/>
    <lineage>
        <taxon>Bacteria</taxon>
        <taxon>Bacillati</taxon>
        <taxon>Actinomycetota</taxon>
        <taxon>Actinomycetes</taxon>
        <taxon>Micrococcales</taxon>
        <taxon>Microbacteriaceae</taxon>
        <taxon>Microbacterium</taxon>
    </lineage>
</organism>
<dbReference type="PANTHER" id="PTHR46015:SF1">
    <property type="entry name" value="HOMOCYSTEINE S-METHYLTRANSFERASE-LIKE ISOFORM 1"/>
    <property type="match status" value="1"/>
</dbReference>
<dbReference type="EMBL" id="CP119321">
    <property type="protein sequence ID" value="WEK12878.1"/>
    <property type="molecule type" value="Genomic_DNA"/>
</dbReference>
<name>A0AAJ5W097_9MICO</name>
<dbReference type="Proteomes" id="UP001213972">
    <property type="component" value="Chromosome"/>
</dbReference>
<reference evidence="8" key="1">
    <citation type="submission" date="2023-03" db="EMBL/GenBank/DDBJ databases">
        <title>Andean soil-derived lignocellulolytic bacterial consortium as a source of novel taxa and putative plastic-active enzymes.</title>
        <authorList>
            <person name="Diaz-Garcia L."/>
            <person name="Chuvochina M."/>
            <person name="Feuerriegel G."/>
            <person name="Bunk B."/>
            <person name="Sproer C."/>
            <person name="Streit W.R."/>
            <person name="Rodriguez L.M."/>
            <person name="Overmann J."/>
            <person name="Jimenez D.J."/>
        </authorList>
    </citation>
    <scope>NUCLEOTIDE SEQUENCE</scope>
    <source>
        <strain evidence="8">MAG 4610</strain>
    </source>
</reference>
<dbReference type="GO" id="GO:0032259">
    <property type="term" value="P:methylation"/>
    <property type="evidence" value="ECO:0007669"/>
    <property type="project" value="UniProtKB-KW"/>
</dbReference>
<dbReference type="NCBIfam" id="NF007020">
    <property type="entry name" value="PRK09485.1"/>
    <property type="match status" value="1"/>
</dbReference>
<evidence type="ECO:0000256" key="1">
    <source>
        <dbReference type="ARBA" id="ARBA00022603"/>
    </source>
</evidence>
<dbReference type="InterPro" id="IPR017226">
    <property type="entry name" value="BHMT-like"/>
</dbReference>
<keyword evidence="4 5" id="KW-0862">Zinc</keyword>
<dbReference type="InterPro" id="IPR051486">
    <property type="entry name" value="Hcy_S-methyltransferase"/>
</dbReference>
<keyword evidence="3 5" id="KW-0479">Metal-binding</keyword>
<keyword evidence="2 6" id="KW-0808">Transferase</keyword>
<proteinExistence type="predicted"/>
<evidence type="ECO:0000256" key="4">
    <source>
        <dbReference type="ARBA" id="ARBA00022833"/>
    </source>
</evidence>
<keyword evidence="1 6" id="KW-0489">Methyltransferase</keyword>
<protein>
    <submittedName>
        <fullName evidence="8">Homocysteine S-methyltransferase</fullName>
        <ecNumber evidence="8">2.1.1.10</ecNumber>
    </submittedName>
</protein>
<feature type="domain" description="Hcy-binding" evidence="7">
    <location>
        <begin position="1"/>
        <end position="283"/>
    </location>
</feature>
<dbReference type="GO" id="GO:0008270">
    <property type="term" value="F:zinc ion binding"/>
    <property type="evidence" value="ECO:0007669"/>
    <property type="project" value="InterPro"/>
</dbReference>
<accession>A0AAJ5W097</accession>
<feature type="binding site" evidence="5 6">
    <location>
        <position position="268"/>
    </location>
    <ligand>
        <name>Zn(2+)</name>
        <dbReference type="ChEBI" id="CHEBI:29105"/>
    </ligand>
</feature>
<feature type="binding site" evidence="5 6">
    <location>
        <position position="207"/>
    </location>
    <ligand>
        <name>Zn(2+)</name>
        <dbReference type="ChEBI" id="CHEBI:29105"/>
    </ligand>
</feature>
<dbReference type="InterPro" id="IPR036589">
    <property type="entry name" value="HCY_dom_sf"/>
</dbReference>
<dbReference type="Gene3D" id="3.20.20.330">
    <property type="entry name" value="Homocysteine-binding-like domain"/>
    <property type="match status" value="1"/>
</dbReference>
<evidence type="ECO:0000313" key="8">
    <source>
        <dbReference type="EMBL" id="WEK12878.1"/>
    </source>
</evidence>
<dbReference type="GO" id="GO:0009086">
    <property type="term" value="P:methionine biosynthetic process"/>
    <property type="evidence" value="ECO:0007669"/>
    <property type="project" value="InterPro"/>
</dbReference>
<dbReference type="Pfam" id="PF02574">
    <property type="entry name" value="S-methyl_trans"/>
    <property type="match status" value="1"/>
</dbReference>
<gene>
    <name evidence="8" type="primary">mmuM</name>
    <name evidence="8" type="ORF">P0Y48_10430</name>
</gene>
<evidence type="ECO:0000313" key="9">
    <source>
        <dbReference type="Proteomes" id="UP001213972"/>
    </source>
</evidence>
<evidence type="ECO:0000256" key="2">
    <source>
        <dbReference type="ARBA" id="ARBA00022679"/>
    </source>
</evidence>
<dbReference type="PANTHER" id="PTHR46015">
    <property type="entry name" value="ZGC:172121"/>
    <property type="match status" value="1"/>
</dbReference>
<evidence type="ECO:0000256" key="3">
    <source>
        <dbReference type="ARBA" id="ARBA00022723"/>
    </source>
</evidence>
<dbReference type="GO" id="GO:0008898">
    <property type="term" value="F:S-adenosylmethionine-homocysteine S-methyltransferase activity"/>
    <property type="evidence" value="ECO:0007669"/>
    <property type="project" value="TreeGrafter"/>
</dbReference>
<feature type="binding site" evidence="5 6">
    <location>
        <position position="269"/>
    </location>
    <ligand>
        <name>Zn(2+)</name>
        <dbReference type="ChEBI" id="CHEBI:29105"/>
    </ligand>
</feature>
<comment type="cofactor">
    <cofactor evidence="5">
        <name>Zn(2+)</name>
        <dbReference type="ChEBI" id="CHEBI:29105"/>
    </cofactor>
    <text evidence="5">Binds 1 zinc ion per subunit.</text>
</comment>
<dbReference type="PIRSF" id="PIRSF037505">
    <property type="entry name" value="Betaine_HMT"/>
    <property type="match status" value="1"/>
</dbReference>
<evidence type="ECO:0000259" key="7">
    <source>
        <dbReference type="PROSITE" id="PS50970"/>
    </source>
</evidence>
<dbReference type="GO" id="GO:0033528">
    <property type="term" value="P:S-methylmethionine cycle"/>
    <property type="evidence" value="ECO:0007669"/>
    <property type="project" value="TreeGrafter"/>
</dbReference>
<evidence type="ECO:0000256" key="6">
    <source>
        <dbReference type="PROSITE-ProRule" id="PRU00333"/>
    </source>
</evidence>
<dbReference type="AlphaFoldDB" id="A0AAJ5W097"/>
<sequence>MRDLSSALRRGPLVLDGGLGTLLEARGNDLSSDLWSARLLRDDPDEVRGAHAEFAAAGADVLITCSYQLAYGGRIDDDEVTALLARSVALARDAGEGFVAASVGPFGAARADGSEYRGDYGVSVDHLAQWHRRRLHTLADAAPDVLAVETIPCIEEVEALVSEIDGLGIPAWISLSAASDAFTDALLEEALRIAASARGVVAVGVNCCPPERVPAALALAPAGTPLVAYPNSGETWDAEARRWRGAPGIPARDARAWISAGARFVGGCCRTTPAHIAALADAVHG</sequence>
<dbReference type="PROSITE" id="PS50970">
    <property type="entry name" value="HCY"/>
    <property type="match status" value="1"/>
</dbReference>
<dbReference type="SUPFAM" id="SSF82282">
    <property type="entry name" value="Homocysteine S-methyltransferase"/>
    <property type="match status" value="1"/>
</dbReference>